<organism evidence="15 16">
    <name type="scientific">Dendronalium phyllosphericum CENA369</name>
    <dbReference type="NCBI Taxonomy" id="1725256"/>
    <lineage>
        <taxon>Bacteria</taxon>
        <taxon>Bacillati</taxon>
        <taxon>Cyanobacteriota</taxon>
        <taxon>Cyanophyceae</taxon>
        <taxon>Nostocales</taxon>
        <taxon>Nostocaceae</taxon>
        <taxon>Dendronalium</taxon>
        <taxon>Dendronalium phyllosphericum</taxon>
    </lineage>
</organism>
<dbReference type="EMBL" id="JAECZA010000236">
    <property type="protein sequence ID" value="MBH8576688.1"/>
    <property type="molecule type" value="Genomic_DNA"/>
</dbReference>
<reference evidence="15 16" key="1">
    <citation type="journal article" date="2021" name="Int. J. Syst. Evol. Microbiol.">
        <title>Amazonocrinis nigriterrae gen. nov., sp. nov., Atlanticothrix silvestris gen. nov., sp. nov. and Dendronalium phyllosphericum gen. nov., sp. nov., nostocacean cyanobacteria from Brazilian environments.</title>
        <authorList>
            <person name="Alvarenga D.O."/>
            <person name="Andreote A.P.D."/>
            <person name="Branco L.H.Z."/>
            <person name="Delbaje E."/>
            <person name="Cruz R.B."/>
            <person name="Varani A.M."/>
            <person name="Fiore M.F."/>
        </authorList>
    </citation>
    <scope>NUCLEOTIDE SEQUENCE [LARGE SCALE GENOMIC DNA]</scope>
    <source>
        <strain evidence="15 16">CENA369</strain>
    </source>
</reference>
<dbReference type="InterPro" id="IPR025700">
    <property type="entry name" value="Lys/Orn_oxygenase"/>
</dbReference>
<keyword evidence="6" id="KW-0285">Flavoprotein</keyword>
<evidence type="ECO:0000256" key="1">
    <source>
        <dbReference type="ARBA" id="ARBA00001974"/>
    </source>
</evidence>
<keyword evidence="7" id="KW-0274">FAD</keyword>
<dbReference type="SUPFAM" id="SSF51905">
    <property type="entry name" value="FAD/NAD(P)-binding domain"/>
    <property type="match status" value="1"/>
</dbReference>
<protein>
    <recommendedName>
        <fullName evidence="5">L-lysine N6-monooxygenase MbtG</fullName>
        <ecNumber evidence="4">1.14.13.59</ecNumber>
    </recommendedName>
    <alternativeName>
        <fullName evidence="13">Lysine 6-N-hydroxylase</fullName>
    </alternativeName>
    <alternativeName>
        <fullName evidence="12">Lysine N6-hydroxylase</fullName>
    </alternativeName>
    <alternativeName>
        <fullName evidence="10">Lysine-N-oxygenase</fullName>
    </alternativeName>
    <alternativeName>
        <fullName evidence="11">Mycobactin synthase protein G</fullName>
    </alternativeName>
</protein>
<dbReference type="PANTHER" id="PTHR43539:SF91">
    <property type="entry name" value="FAD-DEPENDENT URATE HYDROXYLASE"/>
    <property type="match status" value="1"/>
</dbReference>
<evidence type="ECO:0000256" key="7">
    <source>
        <dbReference type="ARBA" id="ARBA00022827"/>
    </source>
</evidence>
<comment type="pathway">
    <text evidence="2">Siderophore biosynthesis.</text>
</comment>
<dbReference type="EC" id="1.14.13.59" evidence="4"/>
<comment type="catalytic activity">
    <reaction evidence="14">
        <text>L-lysine + NADPH + O2 = N(6)-hydroxy-L-lysine + NADP(+) + H2O</text>
        <dbReference type="Rhea" id="RHEA:23228"/>
        <dbReference type="ChEBI" id="CHEBI:15377"/>
        <dbReference type="ChEBI" id="CHEBI:15379"/>
        <dbReference type="ChEBI" id="CHEBI:32551"/>
        <dbReference type="ChEBI" id="CHEBI:57783"/>
        <dbReference type="ChEBI" id="CHEBI:57820"/>
        <dbReference type="ChEBI" id="CHEBI:58349"/>
        <dbReference type="EC" id="1.14.13.59"/>
    </reaction>
</comment>
<evidence type="ECO:0000313" key="16">
    <source>
        <dbReference type="Proteomes" id="UP000662314"/>
    </source>
</evidence>
<dbReference type="Pfam" id="PF13434">
    <property type="entry name" value="Lys_Orn_oxgnase"/>
    <property type="match status" value="1"/>
</dbReference>
<evidence type="ECO:0000256" key="5">
    <source>
        <dbReference type="ARBA" id="ARBA00016406"/>
    </source>
</evidence>
<name>A0A8J7LI19_9NOST</name>
<gene>
    <name evidence="15" type="ORF">I8752_27605</name>
</gene>
<keyword evidence="16" id="KW-1185">Reference proteome</keyword>
<evidence type="ECO:0000256" key="3">
    <source>
        <dbReference type="ARBA" id="ARBA00007588"/>
    </source>
</evidence>
<evidence type="ECO:0000256" key="13">
    <source>
        <dbReference type="ARBA" id="ARBA00032738"/>
    </source>
</evidence>
<evidence type="ECO:0000256" key="9">
    <source>
        <dbReference type="ARBA" id="ARBA00023002"/>
    </source>
</evidence>
<evidence type="ECO:0000256" key="11">
    <source>
        <dbReference type="ARBA" id="ARBA00031158"/>
    </source>
</evidence>
<evidence type="ECO:0000256" key="14">
    <source>
        <dbReference type="ARBA" id="ARBA00048407"/>
    </source>
</evidence>
<evidence type="ECO:0000256" key="8">
    <source>
        <dbReference type="ARBA" id="ARBA00022857"/>
    </source>
</evidence>
<comment type="similarity">
    <text evidence="3">Belongs to the lysine N(6)-hydroxylase/L-ornithine N(5)-oxygenase family.</text>
</comment>
<keyword evidence="8" id="KW-0521">NADP</keyword>
<evidence type="ECO:0000256" key="4">
    <source>
        <dbReference type="ARBA" id="ARBA00013076"/>
    </source>
</evidence>
<proteinExistence type="inferred from homology"/>
<sequence length="479" mass="53068">MTTTTDHDFAAREALRLLGPDPENWVSDRPGVDHNVTIVGGSGSGSTFAFALRRAGIGRVTVIDEAFDEAHAGVWLTRARMKKLRTPKNLPGPELGIPALSFQAWYEARHGVEAYATLDRIPRVVWAEYLSWYRHFLNIPVRYQTKLVRIEPAEGFFRLHLEVNGVAQVETTRKIIFANGVAGTGGPYIPPVLASLPRSLYAHTADEIDFGGLRGKTVAVLGAAASAFDAAGVALESGAKAVHLFARRSAIASLPVLRVRGYPGAYYNYPQLPDAARWFQAWRFNQVGSTPPTDAIERVIAFSNFHLHLSAPWKDAKYQGDRIVAQVNDDVFEFDFAIAGTGYFVDPTKRLELADFAHHIALWRDRYQPPVNQHDEKLSNYPYLGSAHEYQEKVSGSAPYLKDIHIFNPAGFVSFGLPIGDVPSIRRDVSAVVTRISHDLFFTDWSIHEARITSDKIAPDFDPSIYAAAVWKQPTVAVS</sequence>
<dbReference type="InterPro" id="IPR050982">
    <property type="entry name" value="Auxin_biosynth/cation_transpt"/>
</dbReference>
<evidence type="ECO:0000256" key="10">
    <source>
        <dbReference type="ARBA" id="ARBA00029939"/>
    </source>
</evidence>
<dbReference type="AlphaFoldDB" id="A0A8J7LI19"/>
<dbReference type="InterPro" id="IPR036188">
    <property type="entry name" value="FAD/NAD-bd_sf"/>
</dbReference>
<dbReference type="RefSeq" id="WP_214435414.1">
    <property type="nucleotide sequence ID" value="NZ_CAWPUQ010000164.1"/>
</dbReference>
<comment type="cofactor">
    <cofactor evidence="1">
        <name>FAD</name>
        <dbReference type="ChEBI" id="CHEBI:57692"/>
    </cofactor>
</comment>
<accession>A0A8J7LI19</accession>
<comment type="caution">
    <text evidence="15">The sequence shown here is derived from an EMBL/GenBank/DDBJ whole genome shotgun (WGS) entry which is preliminary data.</text>
</comment>
<dbReference type="PANTHER" id="PTHR43539">
    <property type="entry name" value="FLAVIN-BINDING MONOOXYGENASE-LIKE PROTEIN (AFU_ORTHOLOGUE AFUA_4G09220)"/>
    <property type="match status" value="1"/>
</dbReference>
<evidence type="ECO:0000256" key="6">
    <source>
        <dbReference type="ARBA" id="ARBA00022630"/>
    </source>
</evidence>
<keyword evidence="9" id="KW-0560">Oxidoreductase</keyword>
<evidence type="ECO:0000256" key="12">
    <source>
        <dbReference type="ARBA" id="ARBA00032493"/>
    </source>
</evidence>
<dbReference type="GO" id="GO:0050660">
    <property type="term" value="F:flavin adenine dinucleotide binding"/>
    <property type="evidence" value="ECO:0007669"/>
    <property type="project" value="TreeGrafter"/>
</dbReference>
<dbReference type="GO" id="GO:0004497">
    <property type="term" value="F:monooxygenase activity"/>
    <property type="evidence" value="ECO:0007669"/>
    <property type="project" value="TreeGrafter"/>
</dbReference>
<dbReference type="Proteomes" id="UP000662314">
    <property type="component" value="Unassembled WGS sequence"/>
</dbReference>
<evidence type="ECO:0000313" key="15">
    <source>
        <dbReference type="EMBL" id="MBH8576688.1"/>
    </source>
</evidence>
<dbReference type="Gene3D" id="3.50.50.60">
    <property type="entry name" value="FAD/NAD(P)-binding domain"/>
    <property type="match status" value="1"/>
</dbReference>
<evidence type="ECO:0000256" key="2">
    <source>
        <dbReference type="ARBA" id="ARBA00004924"/>
    </source>
</evidence>